<accession>A0A1I5CE48</accession>
<evidence type="ECO:0000256" key="2">
    <source>
        <dbReference type="ARBA" id="ARBA00009773"/>
    </source>
</evidence>
<dbReference type="AlphaFoldDB" id="A0A1I5CE48"/>
<feature type="transmembrane region" description="Helical" evidence="8">
    <location>
        <begin position="147"/>
        <end position="171"/>
    </location>
</feature>
<evidence type="ECO:0000313" key="10">
    <source>
        <dbReference type="Proteomes" id="UP000199153"/>
    </source>
</evidence>
<evidence type="ECO:0000256" key="8">
    <source>
        <dbReference type="SAM" id="Phobius"/>
    </source>
</evidence>
<evidence type="ECO:0000256" key="1">
    <source>
        <dbReference type="ARBA" id="ARBA00004651"/>
    </source>
</evidence>
<keyword evidence="4" id="KW-1003">Cell membrane</keyword>
<feature type="transmembrane region" description="Helical" evidence="8">
    <location>
        <begin position="32"/>
        <end position="53"/>
    </location>
</feature>
<feature type="transmembrane region" description="Helical" evidence="8">
    <location>
        <begin position="233"/>
        <end position="263"/>
    </location>
</feature>
<organism evidence="9 10">
    <name type="scientific">Salegentibacter flavus</name>
    <dbReference type="NCBI Taxonomy" id="287099"/>
    <lineage>
        <taxon>Bacteria</taxon>
        <taxon>Pseudomonadati</taxon>
        <taxon>Bacteroidota</taxon>
        <taxon>Flavobacteriia</taxon>
        <taxon>Flavobacteriales</taxon>
        <taxon>Flavobacteriaceae</taxon>
        <taxon>Salegentibacter</taxon>
    </lineage>
</organism>
<keyword evidence="3" id="KW-0813">Transport</keyword>
<dbReference type="GO" id="GO:0005886">
    <property type="term" value="C:plasma membrane"/>
    <property type="evidence" value="ECO:0007669"/>
    <property type="project" value="UniProtKB-SubCell"/>
</dbReference>
<dbReference type="EMBL" id="FOVL01000021">
    <property type="protein sequence ID" value="SFN85290.1"/>
    <property type="molecule type" value="Genomic_DNA"/>
</dbReference>
<evidence type="ECO:0000256" key="3">
    <source>
        <dbReference type="ARBA" id="ARBA00022448"/>
    </source>
</evidence>
<feature type="transmembrane region" description="Helical" evidence="8">
    <location>
        <begin position="270"/>
        <end position="289"/>
    </location>
</feature>
<reference evidence="9 10" key="1">
    <citation type="submission" date="2016-10" db="EMBL/GenBank/DDBJ databases">
        <authorList>
            <person name="de Groot N.N."/>
        </authorList>
    </citation>
    <scope>NUCLEOTIDE SEQUENCE [LARGE SCALE GENOMIC DNA]</scope>
    <source>
        <strain evidence="9 10">DSM 17794</strain>
    </source>
</reference>
<feature type="transmembrane region" description="Helical" evidence="8">
    <location>
        <begin position="7"/>
        <end position="26"/>
    </location>
</feature>
<evidence type="ECO:0000313" key="9">
    <source>
        <dbReference type="EMBL" id="SFN85290.1"/>
    </source>
</evidence>
<feature type="transmembrane region" description="Helical" evidence="8">
    <location>
        <begin position="65"/>
        <end position="86"/>
    </location>
</feature>
<keyword evidence="10" id="KW-1185">Reference proteome</keyword>
<feature type="transmembrane region" description="Helical" evidence="8">
    <location>
        <begin position="210"/>
        <end position="227"/>
    </location>
</feature>
<protein>
    <submittedName>
        <fullName evidence="9">Predicted PurR-regulated permease PerM</fullName>
    </submittedName>
</protein>
<comment type="subcellular location">
    <subcellularLocation>
        <location evidence="1">Cell membrane</location>
        <topology evidence="1">Multi-pass membrane protein</topology>
    </subcellularLocation>
</comment>
<dbReference type="PANTHER" id="PTHR21716">
    <property type="entry name" value="TRANSMEMBRANE PROTEIN"/>
    <property type="match status" value="1"/>
</dbReference>
<dbReference type="InterPro" id="IPR002549">
    <property type="entry name" value="AI-2E-like"/>
</dbReference>
<evidence type="ECO:0000256" key="4">
    <source>
        <dbReference type="ARBA" id="ARBA00022475"/>
    </source>
</evidence>
<proteinExistence type="inferred from homology"/>
<dbReference type="Proteomes" id="UP000199153">
    <property type="component" value="Unassembled WGS sequence"/>
</dbReference>
<dbReference type="RefSeq" id="WP_245760454.1">
    <property type="nucleotide sequence ID" value="NZ_FOVL01000021.1"/>
</dbReference>
<keyword evidence="6 8" id="KW-1133">Transmembrane helix</keyword>
<evidence type="ECO:0000256" key="6">
    <source>
        <dbReference type="ARBA" id="ARBA00022989"/>
    </source>
</evidence>
<name>A0A1I5CE48_9FLAO</name>
<keyword evidence="5 8" id="KW-0812">Transmembrane</keyword>
<dbReference type="Pfam" id="PF01594">
    <property type="entry name" value="AI-2E_transport"/>
    <property type="match status" value="1"/>
</dbReference>
<dbReference type="PANTHER" id="PTHR21716:SF53">
    <property type="entry name" value="PERMEASE PERM-RELATED"/>
    <property type="match status" value="1"/>
</dbReference>
<gene>
    <name evidence="9" type="ORF">SAMN05660413_02811</name>
</gene>
<evidence type="ECO:0000256" key="7">
    <source>
        <dbReference type="ARBA" id="ARBA00023136"/>
    </source>
</evidence>
<feature type="transmembrane region" description="Helical" evidence="8">
    <location>
        <begin position="301"/>
        <end position="334"/>
    </location>
</feature>
<keyword evidence="7 8" id="KW-0472">Membrane</keyword>
<dbReference type="STRING" id="287099.SAMN05660413_02811"/>
<evidence type="ECO:0000256" key="5">
    <source>
        <dbReference type="ARBA" id="ARBA00022692"/>
    </source>
</evidence>
<sequence>MIKSHEKLLFPLVAIIIGSYFFFNGLVEAKAFLGPLVIAIILALLLIPLGNLLEKGTLNRSVSSLLSTILLFIVSLGVFALISLQIKSFVDDWDKITETMKPKVEQFTAYIYEHTPVSKEDFDKYREENDIGSMVTSMDSGKRAFNFFNSVMSFISNYLLTFIYIFFLLNYRSRFKKFILKLFSDEKKEEVKEIITETAHIGQYYLRGKLILISLLSVFYSIGLGVSGVDNFILISILAAFLTLIPFIGNIIGMGLAVIFGYLTQGETGILIGIVITFTIVQFIESYILEPYIVGDKVDIHPFFVILAIILGNMVWGVMGMILAIPVLGILNVVFNNVPAMKPFGYLLSTDSKQGDSQ</sequence>
<comment type="similarity">
    <text evidence="2">Belongs to the autoinducer-2 exporter (AI-2E) (TC 2.A.86) family.</text>
</comment>